<dbReference type="InterPro" id="IPR004477">
    <property type="entry name" value="ComEC_N"/>
</dbReference>
<dbReference type="InterPro" id="IPR052159">
    <property type="entry name" value="Competence_DNA_uptake"/>
</dbReference>
<evidence type="ECO:0000313" key="9">
    <source>
        <dbReference type="Proteomes" id="UP001500795"/>
    </source>
</evidence>
<dbReference type="NCBIfam" id="TIGR00361">
    <property type="entry name" value="ComEC_Rec2"/>
    <property type="match status" value="1"/>
</dbReference>
<evidence type="ECO:0000256" key="2">
    <source>
        <dbReference type="ARBA" id="ARBA00022475"/>
    </source>
</evidence>
<evidence type="ECO:0000259" key="7">
    <source>
        <dbReference type="SMART" id="SM00849"/>
    </source>
</evidence>
<dbReference type="Pfam" id="PF00753">
    <property type="entry name" value="Lactamase_B"/>
    <property type="match status" value="1"/>
</dbReference>
<dbReference type="InterPro" id="IPR025405">
    <property type="entry name" value="DUF4131"/>
</dbReference>
<dbReference type="Pfam" id="PF03772">
    <property type="entry name" value="Competence"/>
    <property type="match status" value="1"/>
</dbReference>
<keyword evidence="3 6" id="KW-0812">Transmembrane</keyword>
<feature type="transmembrane region" description="Helical" evidence="6">
    <location>
        <begin position="320"/>
        <end position="337"/>
    </location>
</feature>
<feature type="transmembrane region" description="Helical" evidence="6">
    <location>
        <begin position="5"/>
        <end position="21"/>
    </location>
</feature>
<keyword evidence="9" id="KW-1185">Reference proteome</keyword>
<dbReference type="SMART" id="SM00849">
    <property type="entry name" value="Lactamase_B"/>
    <property type="match status" value="1"/>
</dbReference>
<comment type="caution">
    <text evidence="8">The sequence shown here is derived from an EMBL/GenBank/DDBJ whole genome shotgun (WGS) entry which is preliminary data.</text>
</comment>
<dbReference type="InterPro" id="IPR001279">
    <property type="entry name" value="Metallo-B-lactamas"/>
</dbReference>
<evidence type="ECO:0000256" key="3">
    <source>
        <dbReference type="ARBA" id="ARBA00022692"/>
    </source>
</evidence>
<feature type="transmembrane region" description="Helical" evidence="6">
    <location>
        <begin position="375"/>
        <end position="397"/>
    </location>
</feature>
<dbReference type="CDD" id="cd07731">
    <property type="entry name" value="ComA-like_MBL-fold"/>
    <property type="match status" value="1"/>
</dbReference>
<dbReference type="NCBIfam" id="TIGR00360">
    <property type="entry name" value="ComEC_N-term"/>
    <property type="match status" value="1"/>
</dbReference>
<organism evidence="8 9">
    <name type="scientific">Zobellella aerophila</name>
    <dbReference type="NCBI Taxonomy" id="870480"/>
    <lineage>
        <taxon>Bacteria</taxon>
        <taxon>Pseudomonadati</taxon>
        <taxon>Pseudomonadota</taxon>
        <taxon>Gammaproteobacteria</taxon>
        <taxon>Aeromonadales</taxon>
        <taxon>Aeromonadaceae</taxon>
        <taxon>Zobellella</taxon>
    </lineage>
</organism>
<dbReference type="InterPro" id="IPR035681">
    <property type="entry name" value="ComA-like_MBL"/>
</dbReference>
<evidence type="ECO:0000256" key="1">
    <source>
        <dbReference type="ARBA" id="ARBA00004651"/>
    </source>
</evidence>
<evidence type="ECO:0000256" key="5">
    <source>
        <dbReference type="ARBA" id="ARBA00023136"/>
    </source>
</evidence>
<protein>
    <submittedName>
        <fullName evidence="8">DNA internalization-related competence protein ComEC/Rec2</fullName>
    </submittedName>
</protein>
<dbReference type="Pfam" id="PF13567">
    <property type="entry name" value="DUF4131"/>
    <property type="match status" value="1"/>
</dbReference>
<feature type="transmembrane region" description="Helical" evidence="6">
    <location>
        <begin position="404"/>
        <end position="423"/>
    </location>
</feature>
<dbReference type="Proteomes" id="UP001500795">
    <property type="component" value="Unassembled WGS sequence"/>
</dbReference>
<keyword evidence="5 6" id="KW-0472">Membrane</keyword>
<feature type="domain" description="Metallo-beta-lactamase" evidence="7">
    <location>
        <begin position="485"/>
        <end position="663"/>
    </location>
</feature>
<dbReference type="RefSeq" id="WP_344955264.1">
    <property type="nucleotide sequence ID" value="NZ_BAABCX010000001.1"/>
</dbReference>
<dbReference type="SUPFAM" id="SSF56281">
    <property type="entry name" value="Metallo-hydrolase/oxidoreductase"/>
    <property type="match status" value="1"/>
</dbReference>
<gene>
    <name evidence="8" type="ORF">GCM10022394_09480</name>
</gene>
<evidence type="ECO:0000256" key="6">
    <source>
        <dbReference type="SAM" id="Phobius"/>
    </source>
</evidence>
<dbReference type="PANTHER" id="PTHR30619">
    <property type="entry name" value="DNA INTERNALIZATION/COMPETENCE PROTEIN COMEC/REC2"/>
    <property type="match status" value="1"/>
</dbReference>
<feature type="transmembrane region" description="Helical" evidence="6">
    <location>
        <begin position="349"/>
        <end position="369"/>
    </location>
</feature>
<dbReference type="InterPro" id="IPR004797">
    <property type="entry name" value="Competence_ComEC/Rec2"/>
</dbReference>
<feature type="transmembrane region" description="Helical" evidence="6">
    <location>
        <begin position="219"/>
        <end position="243"/>
    </location>
</feature>
<sequence length="730" mass="80800">MDKRLFYFCSGVSSSLIWPWLPPWDWWLPLTLLCLLMLRRFLLGGWLLLGVLWIFSYSHWQLNWLTQPELTVRSHIIAGQVIASYPKEETTGRLIVRLESLNGQALSPQPRVLLAWYGQGTIPAQGDRIGSVTRLLPPHSLQNPGSFNSARWLLGQGVSARGYLTGLLFHEPAPAGLRSALLARFEAATDGLAARRWLLALSFGERGELSKGDWDTLRALGVSHLFAISGLHIGLLAALGYGLGSLTGRSWMAALGGMALALAYAWLAGFSLPTQRALLMLMLWLGVSQLGRYWSGRRILLACCTILLAGQPWLVFSQGFWLSVLAVAALLGTRLLFRRQGLVSLQLALCLLLLPLLLLLFGGFSWLSLPANLVLIPLFSLLLIPLLLLTCLLLVPLPAQASSLLALLDGLFSRLMAALEWLAESLSPWWPLSAWGQGGLLLLVLMLLAGLLPGARRLWPLGLYLLLLQAWPGPAWEVRVLDVGQGLAVLVTQGRQALLYDTGNRYPSGFNMADSVILPLLNELGIRRLDYLVISHDDRDHSGNRDYLARVLPVGRRWGAWPDGQGCRAGQRRQWQSLTLEVLWPERVSGHSNNDSCVLRISDGRLAVLLTGDIEAGAEQRLIRSGRRLDAQLLLSPHHGSRSSSSPAFNRAVAPDLVVHTAGFANRWGFPAPEVVARLERQGVEQYVTGQHGMLHLAAAQDRWRLLNQRRPGPWYNRLNAWLNGRKSLE</sequence>
<dbReference type="EMBL" id="BAABCX010000001">
    <property type="protein sequence ID" value="GAA3532262.1"/>
    <property type="molecule type" value="Genomic_DNA"/>
</dbReference>
<proteinExistence type="predicted"/>
<evidence type="ECO:0000313" key="8">
    <source>
        <dbReference type="EMBL" id="GAA3532262.1"/>
    </source>
</evidence>
<evidence type="ECO:0000256" key="4">
    <source>
        <dbReference type="ARBA" id="ARBA00022989"/>
    </source>
</evidence>
<feature type="transmembrane region" description="Helical" evidence="6">
    <location>
        <begin position="429"/>
        <end position="452"/>
    </location>
</feature>
<dbReference type="Gene3D" id="3.60.15.10">
    <property type="entry name" value="Ribonuclease Z/Hydroxyacylglutathione hydrolase-like"/>
    <property type="match status" value="1"/>
</dbReference>
<feature type="transmembrane region" description="Helical" evidence="6">
    <location>
        <begin position="27"/>
        <end position="55"/>
    </location>
</feature>
<comment type="subcellular location">
    <subcellularLocation>
        <location evidence="1">Cell membrane</location>
        <topology evidence="1">Multi-pass membrane protein</topology>
    </subcellularLocation>
</comment>
<accession>A0ABP6VAX6</accession>
<name>A0ABP6VAX6_9GAMM</name>
<dbReference type="InterPro" id="IPR036866">
    <property type="entry name" value="RibonucZ/Hydroxyglut_hydro"/>
</dbReference>
<reference evidence="9" key="1">
    <citation type="journal article" date="2019" name="Int. J. Syst. Evol. Microbiol.">
        <title>The Global Catalogue of Microorganisms (GCM) 10K type strain sequencing project: providing services to taxonomists for standard genome sequencing and annotation.</title>
        <authorList>
            <consortium name="The Broad Institute Genomics Platform"/>
            <consortium name="The Broad Institute Genome Sequencing Center for Infectious Disease"/>
            <person name="Wu L."/>
            <person name="Ma J."/>
        </authorList>
    </citation>
    <scope>NUCLEOTIDE SEQUENCE [LARGE SCALE GENOMIC DNA]</scope>
    <source>
        <strain evidence="9">JCM 17110</strain>
    </source>
</reference>
<keyword evidence="4 6" id="KW-1133">Transmembrane helix</keyword>
<keyword evidence="2" id="KW-1003">Cell membrane</keyword>
<dbReference type="PANTHER" id="PTHR30619:SF1">
    <property type="entry name" value="RECOMBINATION PROTEIN 2"/>
    <property type="match status" value="1"/>
</dbReference>
<feature type="transmembrane region" description="Helical" evidence="6">
    <location>
        <begin position="299"/>
        <end position="314"/>
    </location>
</feature>